<evidence type="ECO:0000313" key="14">
    <source>
        <dbReference type="Proteomes" id="UP001209229"/>
    </source>
</evidence>
<dbReference type="AlphaFoldDB" id="A0AAE3M6S5"/>
<comment type="caution">
    <text evidence="13">The sequence shown here is derived from an EMBL/GenBank/DDBJ whole genome shotgun (WGS) entry which is preliminary data.</text>
</comment>
<keyword evidence="10" id="KW-0482">Metalloprotease</keyword>
<comment type="cofactor">
    <cofactor evidence="2">
        <name>Co(2+)</name>
        <dbReference type="ChEBI" id="CHEBI:48828"/>
    </cofactor>
</comment>
<evidence type="ECO:0000313" key="13">
    <source>
        <dbReference type="EMBL" id="MCW3788336.1"/>
    </source>
</evidence>
<dbReference type="GO" id="GO:0006508">
    <property type="term" value="P:proteolysis"/>
    <property type="evidence" value="ECO:0007669"/>
    <property type="project" value="UniProtKB-KW"/>
</dbReference>
<dbReference type="InterPro" id="IPR002816">
    <property type="entry name" value="TraB/PrgY/GumN_fam"/>
</dbReference>
<evidence type="ECO:0000256" key="10">
    <source>
        <dbReference type="ARBA" id="ARBA00023049"/>
    </source>
</evidence>
<accession>A0AAE3M6S5</accession>
<keyword evidence="4" id="KW-0645">Protease</keyword>
<protein>
    <submittedName>
        <fullName evidence="13">TraB/GumN family protein</fullName>
    </submittedName>
</protein>
<dbReference type="GO" id="GO:0046872">
    <property type="term" value="F:metal ion binding"/>
    <property type="evidence" value="ECO:0007669"/>
    <property type="project" value="UniProtKB-KW"/>
</dbReference>
<dbReference type="PROSITE" id="PS51257">
    <property type="entry name" value="PROKAR_LIPOPROTEIN"/>
    <property type="match status" value="1"/>
</dbReference>
<evidence type="ECO:0000256" key="12">
    <source>
        <dbReference type="ARBA" id="ARBA00023180"/>
    </source>
</evidence>
<keyword evidence="9" id="KW-1133">Transmembrane helix</keyword>
<dbReference type="InterPro" id="IPR040230">
    <property type="entry name" value="TIKI1/2-like"/>
</dbReference>
<dbReference type="PANTHER" id="PTHR31120">
    <property type="entry name" value="METALLOPROTEASE TIKI"/>
    <property type="match status" value="1"/>
</dbReference>
<sequence length="346" mass="39844">MRTNLLIIIVFLAFIGCRVKHNQQESLPNHGLLWKITGNDLQSPSYLLGTFHGQGGMLILDSIQSFDSIFTSSNQFICEIDFMNAPKLLLEKKDSKSSSYLKPWPVTDSTYENILTDKQKSILDSVIKKDKSLQIIKDWNIRPSKAINFIKRSHRKDNKNNKLSSKDNLVNDSIKSMILDVYLQQLAKRFNMNVVELDSKEELQNINDSISRYIPLISYCSEADFLIYYIQNYSKIDSFKNEHMDKILSIYLQQDLNLFEQLQMEENLQINTLLSYIVSDDVKEIQKTLLIDGRNNLWMNKIPNLIKSNSSFIAVGAGHLGGEKGLINQLRRLNYSVVSMEKTNTN</sequence>
<name>A0AAE3M6S5_9BACT</name>
<evidence type="ECO:0000256" key="9">
    <source>
        <dbReference type="ARBA" id="ARBA00022989"/>
    </source>
</evidence>
<dbReference type="PANTHER" id="PTHR31120:SF6">
    <property type="entry name" value="METALLOPROTEASE TIKI HOMOLOG"/>
    <property type="match status" value="1"/>
</dbReference>
<keyword evidence="14" id="KW-1185">Reference proteome</keyword>
<keyword evidence="11" id="KW-0472">Membrane</keyword>
<reference evidence="13" key="1">
    <citation type="submission" date="2022-10" db="EMBL/GenBank/DDBJ databases">
        <authorList>
            <person name="Yu W.X."/>
        </authorList>
    </citation>
    <scope>NUCLEOTIDE SEQUENCE</scope>
    <source>
        <strain evidence="13">AAT</strain>
    </source>
</reference>
<proteinExistence type="predicted"/>
<dbReference type="EMBL" id="JAPDPJ010000050">
    <property type="protein sequence ID" value="MCW3788336.1"/>
    <property type="molecule type" value="Genomic_DNA"/>
</dbReference>
<evidence type="ECO:0000256" key="6">
    <source>
        <dbReference type="ARBA" id="ARBA00022723"/>
    </source>
</evidence>
<evidence type="ECO:0000256" key="11">
    <source>
        <dbReference type="ARBA" id="ARBA00023136"/>
    </source>
</evidence>
<dbReference type="CDD" id="cd14789">
    <property type="entry name" value="Tiki"/>
    <property type="match status" value="1"/>
</dbReference>
<dbReference type="GO" id="GO:0016020">
    <property type="term" value="C:membrane"/>
    <property type="evidence" value="ECO:0007669"/>
    <property type="project" value="UniProtKB-SubCell"/>
</dbReference>
<evidence type="ECO:0000256" key="8">
    <source>
        <dbReference type="ARBA" id="ARBA00022801"/>
    </source>
</evidence>
<evidence type="ECO:0000256" key="4">
    <source>
        <dbReference type="ARBA" id="ARBA00022670"/>
    </source>
</evidence>
<keyword evidence="12" id="KW-0325">Glycoprotein</keyword>
<evidence type="ECO:0000256" key="1">
    <source>
        <dbReference type="ARBA" id="ARBA00001936"/>
    </source>
</evidence>
<keyword evidence="6" id="KW-0479">Metal-binding</keyword>
<keyword evidence="7" id="KW-0732">Signal</keyword>
<gene>
    <name evidence="13" type="ORF">OM075_17845</name>
</gene>
<evidence type="ECO:0000256" key="3">
    <source>
        <dbReference type="ARBA" id="ARBA00004479"/>
    </source>
</evidence>
<evidence type="ECO:0000256" key="7">
    <source>
        <dbReference type="ARBA" id="ARBA00022729"/>
    </source>
</evidence>
<keyword evidence="8" id="KW-0378">Hydrolase</keyword>
<dbReference type="Proteomes" id="UP001209229">
    <property type="component" value="Unassembled WGS sequence"/>
</dbReference>
<evidence type="ECO:0000256" key="2">
    <source>
        <dbReference type="ARBA" id="ARBA00001941"/>
    </source>
</evidence>
<keyword evidence="5" id="KW-0812">Transmembrane</keyword>
<comment type="cofactor">
    <cofactor evidence="1">
        <name>Mn(2+)</name>
        <dbReference type="ChEBI" id="CHEBI:29035"/>
    </cofactor>
</comment>
<dbReference type="RefSeq" id="WP_301191896.1">
    <property type="nucleotide sequence ID" value="NZ_JAPDPJ010000050.1"/>
</dbReference>
<dbReference type="Pfam" id="PF01963">
    <property type="entry name" value="TraB_PrgY_gumN"/>
    <property type="match status" value="1"/>
</dbReference>
<evidence type="ECO:0000256" key="5">
    <source>
        <dbReference type="ARBA" id="ARBA00022692"/>
    </source>
</evidence>
<comment type="subcellular location">
    <subcellularLocation>
        <location evidence="3">Membrane</location>
        <topology evidence="3">Single-pass type I membrane protein</topology>
    </subcellularLocation>
</comment>
<dbReference type="GO" id="GO:0030178">
    <property type="term" value="P:negative regulation of Wnt signaling pathway"/>
    <property type="evidence" value="ECO:0007669"/>
    <property type="project" value="InterPro"/>
</dbReference>
<dbReference type="GO" id="GO:0004222">
    <property type="term" value="F:metalloendopeptidase activity"/>
    <property type="evidence" value="ECO:0007669"/>
    <property type="project" value="TreeGrafter"/>
</dbReference>
<organism evidence="13 14">
    <name type="scientific">Plebeiibacterium sediminum</name>
    <dbReference type="NCBI Taxonomy" id="2992112"/>
    <lineage>
        <taxon>Bacteria</taxon>
        <taxon>Pseudomonadati</taxon>
        <taxon>Bacteroidota</taxon>
        <taxon>Bacteroidia</taxon>
        <taxon>Marinilabiliales</taxon>
        <taxon>Marinilabiliaceae</taxon>
        <taxon>Plebeiibacterium</taxon>
    </lineage>
</organism>